<reference evidence="1" key="1">
    <citation type="journal article" date="2014" name="Front. Microbiol.">
        <title>High frequency of phylogenetically diverse reductive dehalogenase-homologous genes in deep subseafloor sedimentary metagenomes.</title>
        <authorList>
            <person name="Kawai M."/>
            <person name="Futagami T."/>
            <person name="Toyoda A."/>
            <person name="Takaki Y."/>
            <person name="Nishi S."/>
            <person name="Hori S."/>
            <person name="Arai W."/>
            <person name="Tsubouchi T."/>
            <person name="Morono Y."/>
            <person name="Uchiyama I."/>
            <person name="Ito T."/>
            <person name="Fujiyama A."/>
            <person name="Inagaki F."/>
            <person name="Takami H."/>
        </authorList>
    </citation>
    <scope>NUCLEOTIDE SEQUENCE</scope>
    <source>
        <strain evidence="1">Expedition CK06-06</strain>
    </source>
</reference>
<sequence>MCAPSVDHRIFSLTITIDHHAGIVDTLFLKGKEKKEQLPSLEVEGRLESVLSQSEYKQQQILCNYITY</sequence>
<name>X1BIT8_9ZZZZ</name>
<protein>
    <submittedName>
        <fullName evidence="1">Uncharacterized protein</fullName>
    </submittedName>
</protein>
<dbReference type="EMBL" id="BART01012681">
    <property type="protein sequence ID" value="GAG83998.1"/>
    <property type="molecule type" value="Genomic_DNA"/>
</dbReference>
<proteinExistence type="predicted"/>
<comment type="caution">
    <text evidence="1">The sequence shown here is derived from an EMBL/GenBank/DDBJ whole genome shotgun (WGS) entry which is preliminary data.</text>
</comment>
<evidence type="ECO:0000313" key="1">
    <source>
        <dbReference type="EMBL" id="GAG83998.1"/>
    </source>
</evidence>
<gene>
    <name evidence="1" type="ORF">S01H4_26327</name>
</gene>
<dbReference type="AlphaFoldDB" id="X1BIT8"/>
<accession>X1BIT8</accession>
<organism evidence="1">
    <name type="scientific">marine sediment metagenome</name>
    <dbReference type="NCBI Taxonomy" id="412755"/>
    <lineage>
        <taxon>unclassified sequences</taxon>
        <taxon>metagenomes</taxon>
        <taxon>ecological metagenomes</taxon>
    </lineage>
</organism>